<comment type="caution">
    <text evidence="13">The sequence shown here is derived from an EMBL/GenBank/DDBJ whole genome shotgun (WGS) entry which is preliminary data.</text>
</comment>
<evidence type="ECO:0000256" key="2">
    <source>
        <dbReference type="ARBA" id="ARBA00008064"/>
    </source>
</evidence>
<dbReference type="Gene3D" id="2.60.40.3110">
    <property type="match status" value="1"/>
</dbReference>
<dbReference type="InterPro" id="IPR043142">
    <property type="entry name" value="PapC-like_C_sf"/>
</dbReference>
<organism evidence="13 14">
    <name type="scientific">Serratia oryzae</name>
    <dbReference type="NCBI Taxonomy" id="2034155"/>
    <lineage>
        <taxon>Bacteria</taxon>
        <taxon>Pseudomonadati</taxon>
        <taxon>Pseudomonadota</taxon>
        <taxon>Gammaproteobacteria</taxon>
        <taxon>Enterobacterales</taxon>
        <taxon>Yersiniaceae</taxon>
        <taxon>Serratia</taxon>
    </lineage>
</organism>
<evidence type="ECO:0000256" key="10">
    <source>
        <dbReference type="SAM" id="SignalP"/>
    </source>
</evidence>
<dbReference type="OrthoDB" id="6465993at2"/>
<dbReference type="InterPro" id="IPR018030">
    <property type="entry name" value="Fimbrial_membr_usher_CS"/>
</dbReference>
<evidence type="ECO:0000256" key="6">
    <source>
        <dbReference type="ARBA" id="ARBA00022729"/>
    </source>
</evidence>
<dbReference type="Pfam" id="PF13953">
    <property type="entry name" value="PapC_C"/>
    <property type="match status" value="1"/>
</dbReference>
<gene>
    <name evidence="13" type="ORF">BMI79_06920</name>
</gene>
<dbReference type="AlphaFoldDB" id="A0A1S8CLG1"/>
<evidence type="ECO:0000259" key="12">
    <source>
        <dbReference type="Pfam" id="PF13954"/>
    </source>
</evidence>
<keyword evidence="7 9" id="KW-0472">Membrane</keyword>
<dbReference type="Pfam" id="PF00577">
    <property type="entry name" value="Usher"/>
    <property type="match status" value="1"/>
</dbReference>
<evidence type="ECO:0000256" key="1">
    <source>
        <dbReference type="ARBA" id="ARBA00004571"/>
    </source>
</evidence>
<evidence type="ECO:0000259" key="11">
    <source>
        <dbReference type="Pfam" id="PF13953"/>
    </source>
</evidence>
<dbReference type="RefSeq" id="WP_076941432.1">
    <property type="nucleotide sequence ID" value="NZ_MOXD01000003.1"/>
</dbReference>
<evidence type="ECO:0000313" key="14">
    <source>
        <dbReference type="Proteomes" id="UP000216021"/>
    </source>
</evidence>
<keyword evidence="8 9" id="KW-0998">Cell outer membrane</keyword>
<dbReference type="Gene3D" id="2.60.40.2610">
    <property type="entry name" value="Outer membrane usher protein FimD, plug domain"/>
    <property type="match status" value="1"/>
</dbReference>
<reference evidence="13 14" key="1">
    <citation type="submission" date="2016-11" db="EMBL/GenBank/DDBJ databases">
        <title>Rahnella oryzae sp. nov., isolated from rice root.</title>
        <authorList>
            <person name="Zhang X.-X."/>
            <person name="Zhang J."/>
        </authorList>
    </citation>
    <scope>NUCLEOTIDE SEQUENCE [LARGE SCALE GENOMIC DNA]</scope>
    <source>
        <strain evidence="13 14">J11-6</strain>
    </source>
</reference>
<evidence type="ECO:0000256" key="4">
    <source>
        <dbReference type="ARBA" id="ARBA00022452"/>
    </source>
</evidence>
<comment type="subcellular location">
    <subcellularLocation>
        <location evidence="1 9">Cell outer membrane</location>
        <topology evidence="1 9">Multi-pass membrane protein</topology>
    </subcellularLocation>
</comment>
<keyword evidence="9" id="KW-1029">Fimbrium biogenesis</keyword>
<keyword evidence="3 9" id="KW-0813">Transport</keyword>
<feature type="chain" id="PRO_5012797530" description="Fimbrial protein" evidence="10">
    <location>
        <begin position="25"/>
        <end position="791"/>
    </location>
</feature>
<dbReference type="InterPro" id="IPR025885">
    <property type="entry name" value="PapC_N"/>
</dbReference>
<dbReference type="Pfam" id="PF13954">
    <property type="entry name" value="PapC_N"/>
    <property type="match status" value="1"/>
</dbReference>
<evidence type="ECO:0000256" key="7">
    <source>
        <dbReference type="ARBA" id="ARBA00023136"/>
    </source>
</evidence>
<evidence type="ECO:0000256" key="9">
    <source>
        <dbReference type="RuleBase" id="RU003884"/>
    </source>
</evidence>
<dbReference type="InterPro" id="IPR042186">
    <property type="entry name" value="FimD_plug_dom"/>
</dbReference>
<accession>A0A1S8CLG1</accession>
<evidence type="ECO:0000256" key="5">
    <source>
        <dbReference type="ARBA" id="ARBA00022692"/>
    </source>
</evidence>
<evidence type="ECO:0000256" key="3">
    <source>
        <dbReference type="ARBA" id="ARBA00022448"/>
    </source>
</evidence>
<comment type="similarity">
    <text evidence="2 9">Belongs to the fimbrial export usher family.</text>
</comment>
<dbReference type="SUPFAM" id="SSF141729">
    <property type="entry name" value="FimD N-terminal domain-like"/>
    <property type="match status" value="1"/>
</dbReference>
<keyword evidence="14" id="KW-1185">Reference proteome</keyword>
<dbReference type="PANTHER" id="PTHR30451">
    <property type="entry name" value="OUTER MEMBRANE USHER PROTEIN"/>
    <property type="match status" value="1"/>
</dbReference>
<dbReference type="GO" id="GO:0009279">
    <property type="term" value="C:cell outer membrane"/>
    <property type="evidence" value="ECO:0007669"/>
    <property type="project" value="UniProtKB-SubCell"/>
</dbReference>
<name>A0A1S8CLG1_9GAMM</name>
<dbReference type="GO" id="GO:0015473">
    <property type="term" value="F:fimbrial usher porin activity"/>
    <property type="evidence" value="ECO:0007669"/>
    <property type="project" value="InterPro"/>
</dbReference>
<dbReference type="GO" id="GO:0009297">
    <property type="term" value="P:pilus assembly"/>
    <property type="evidence" value="ECO:0007669"/>
    <property type="project" value="InterPro"/>
</dbReference>
<dbReference type="InterPro" id="IPR037224">
    <property type="entry name" value="PapC_N_sf"/>
</dbReference>
<dbReference type="PANTHER" id="PTHR30451:SF8">
    <property type="entry name" value="FIMBRIAL USHER PROTEIN"/>
    <property type="match status" value="1"/>
</dbReference>
<dbReference type="InterPro" id="IPR000015">
    <property type="entry name" value="Fimb_usher"/>
</dbReference>
<evidence type="ECO:0008006" key="15">
    <source>
        <dbReference type="Google" id="ProtNLM"/>
    </source>
</evidence>
<dbReference type="PROSITE" id="PS01151">
    <property type="entry name" value="FIMBRIAL_USHER"/>
    <property type="match status" value="1"/>
</dbReference>
<dbReference type="EMBL" id="MOXD01000003">
    <property type="protein sequence ID" value="OMQ24551.1"/>
    <property type="molecule type" value="Genomic_DNA"/>
</dbReference>
<evidence type="ECO:0000313" key="13">
    <source>
        <dbReference type="EMBL" id="OMQ24551.1"/>
    </source>
</evidence>
<dbReference type="InterPro" id="IPR025949">
    <property type="entry name" value="PapC-like_C"/>
</dbReference>
<proteinExistence type="inferred from homology"/>
<dbReference type="Proteomes" id="UP000216021">
    <property type="component" value="Unassembled WGS sequence"/>
</dbReference>
<feature type="signal peptide" evidence="10">
    <location>
        <begin position="1"/>
        <end position="24"/>
    </location>
</feature>
<dbReference type="Gene3D" id="3.10.20.410">
    <property type="match status" value="1"/>
</dbReference>
<feature type="domain" description="PapC-like C-terminal" evidence="11">
    <location>
        <begin position="712"/>
        <end position="774"/>
    </location>
</feature>
<evidence type="ECO:0000256" key="8">
    <source>
        <dbReference type="ARBA" id="ARBA00023237"/>
    </source>
</evidence>
<keyword evidence="5 9" id="KW-0812">Transmembrane</keyword>
<dbReference type="Gene3D" id="2.60.40.2070">
    <property type="match status" value="1"/>
</dbReference>
<keyword evidence="4" id="KW-1134">Transmembrane beta strand</keyword>
<protein>
    <recommendedName>
        <fullName evidence="15">Fimbrial protein</fullName>
    </recommendedName>
</protein>
<dbReference type="STRING" id="2034155.BMI79_06920"/>
<keyword evidence="6 10" id="KW-0732">Signal</keyword>
<feature type="domain" description="PapC N-terminal" evidence="12">
    <location>
        <begin position="31"/>
        <end position="156"/>
    </location>
</feature>
<sequence>MTTLRVSFYSLISACLLLPAISKAANEKSPEFDLKTLAALGYTADVAEFFGKEARFLPGVNTVNIQINAARSYTVDARFNADGQLCVDNALLVALKLRQPKLASECEELSTLWPTALVRTYPGQFRLELMLPEEAFDPEQGDFQYGGHALLLNYNLFGQQISGNNADLRFFQGLFEPGVNLSNWVVRNRSSVSSGLGNSRYTSEETSALRAVESLKSVLQLGQFGSNSDSFSGLPLFGAQLYSDSAQFSASQLIVPIKGVANTNATVEIRQRGRTIYRTVVAPGPFSLSNISNFSNGIPADVEIIEEDGRRQRFSVTNALDINAYQEASSYQLGLGRYRNPNATADMPADAPLLLTGELAFSPASRQRATTGGLLSSEYQNLVMKSSYAGTERGWVGGGVGYARGKDNRQGYQLDLQAQAHLGVNVSTSLSTLYRSEDYLTADDALSGFAYRQDPAAQSLRNATSAAITWAHPRWGAFSYVASHNQYYRNGDSDIAHTLSSSQRWGNATLSLSLQSSAFGQSAYASLSLPLGQGTLNSRIQQVDNTLSMGSTYQGRWGENRGYSVGVTGSENQQRVSGSANLRTPYAQLATGVSQSSNQSRSVSLSASGAMAYANGNVATSPQAIGDTFAIVDIPKQGNLRVQAPGSGATLTNRSGKAILPALQPYTTATAQIDTKTLPLNIRLNSTTADFALARGSVASKSFTVTETRQLLLTIRDTTGTALPVGATVLNGNGKFMGTVIGDGNVMLTNDDIGQPLRVKAMNQSECLVDYQAPTQFDANALYEVSEAICR</sequence>